<evidence type="ECO:0000256" key="2">
    <source>
        <dbReference type="ARBA" id="ARBA00022857"/>
    </source>
</evidence>
<evidence type="ECO:0000256" key="1">
    <source>
        <dbReference type="ARBA" id="ARBA00007905"/>
    </source>
</evidence>
<dbReference type="InterPro" id="IPR020471">
    <property type="entry name" value="AKR"/>
</dbReference>
<accession>A0A6J7DWY5</accession>
<keyword evidence="3" id="KW-0560">Oxidoreductase</keyword>
<dbReference type="PANTHER" id="PTHR43827:SF3">
    <property type="entry name" value="NADP-DEPENDENT OXIDOREDUCTASE DOMAIN-CONTAINING PROTEIN"/>
    <property type="match status" value="1"/>
</dbReference>
<dbReference type="PRINTS" id="PR00069">
    <property type="entry name" value="ALDKETRDTASE"/>
</dbReference>
<sequence length="275" mass="30738">MTVPDLLMNDGRTIPQIGFGVWQVPDEIVTDATLSAFENGYRHVDTAAVYANERGVGEAIARSGLDREDLFITTKVWNTDHGYDETLANFETSLTLLGLDEVDLYLVHWPAPAIDRYTETWRAVMELHRQGRARSIGVSNFKAHHLHRIIDEYGVVPSVNQIELQPWLPQRELRDLHAELGILTEAWSPMASGALIDDPLIGSIADKHGRTPAQVMIRWHLQIGNIVLPKSITPSRIKENIAVFDFSLDDADLAAIATLESGRRTGPDPDDFNEL</sequence>
<dbReference type="PROSITE" id="PS00062">
    <property type="entry name" value="ALDOKETO_REDUCTASE_2"/>
    <property type="match status" value="1"/>
</dbReference>
<dbReference type="Pfam" id="PF00248">
    <property type="entry name" value="Aldo_ket_red"/>
    <property type="match status" value="1"/>
</dbReference>
<evidence type="ECO:0000313" key="5">
    <source>
        <dbReference type="EMBL" id="CAB4873074.1"/>
    </source>
</evidence>
<dbReference type="PROSITE" id="PS00063">
    <property type="entry name" value="ALDOKETO_REDUCTASE_3"/>
    <property type="match status" value="1"/>
</dbReference>
<dbReference type="InterPro" id="IPR023210">
    <property type="entry name" value="NADP_OxRdtase_dom"/>
</dbReference>
<comment type="similarity">
    <text evidence="1">Belongs to the aldo/keto reductase family.</text>
</comment>
<proteinExistence type="inferred from homology"/>
<dbReference type="PANTHER" id="PTHR43827">
    <property type="entry name" value="2,5-DIKETO-D-GLUCONIC ACID REDUCTASE"/>
    <property type="match status" value="1"/>
</dbReference>
<dbReference type="AlphaFoldDB" id="A0A6J7DWY5"/>
<dbReference type="Gene3D" id="3.20.20.100">
    <property type="entry name" value="NADP-dependent oxidoreductase domain"/>
    <property type="match status" value="1"/>
</dbReference>
<dbReference type="EMBL" id="CAFBLS010000083">
    <property type="protein sequence ID" value="CAB4873074.1"/>
    <property type="molecule type" value="Genomic_DNA"/>
</dbReference>
<name>A0A6J7DWY5_9ZZZZ</name>
<evidence type="ECO:0000259" key="4">
    <source>
        <dbReference type="Pfam" id="PF00248"/>
    </source>
</evidence>
<feature type="domain" description="NADP-dependent oxidoreductase" evidence="4">
    <location>
        <begin position="17"/>
        <end position="258"/>
    </location>
</feature>
<dbReference type="SUPFAM" id="SSF51430">
    <property type="entry name" value="NAD(P)-linked oxidoreductase"/>
    <property type="match status" value="1"/>
</dbReference>
<dbReference type="PIRSF" id="PIRSF000097">
    <property type="entry name" value="AKR"/>
    <property type="match status" value="1"/>
</dbReference>
<organism evidence="5">
    <name type="scientific">freshwater metagenome</name>
    <dbReference type="NCBI Taxonomy" id="449393"/>
    <lineage>
        <taxon>unclassified sequences</taxon>
        <taxon>metagenomes</taxon>
        <taxon>ecological metagenomes</taxon>
    </lineage>
</organism>
<keyword evidence="2" id="KW-0521">NADP</keyword>
<evidence type="ECO:0000256" key="3">
    <source>
        <dbReference type="ARBA" id="ARBA00023002"/>
    </source>
</evidence>
<gene>
    <name evidence="5" type="ORF">UFOPK3402_00803</name>
</gene>
<reference evidence="5" key="1">
    <citation type="submission" date="2020-05" db="EMBL/GenBank/DDBJ databases">
        <authorList>
            <person name="Chiriac C."/>
            <person name="Salcher M."/>
            <person name="Ghai R."/>
            <person name="Kavagutti S V."/>
        </authorList>
    </citation>
    <scope>NUCLEOTIDE SEQUENCE</scope>
</reference>
<dbReference type="PROSITE" id="PS00798">
    <property type="entry name" value="ALDOKETO_REDUCTASE_1"/>
    <property type="match status" value="1"/>
</dbReference>
<protein>
    <submittedName>
        <fullName evidence="5">Unannotated protein</fullName>
    </submittedName>
</protein>
<dbReference type="FunFam" id="3.20.20.100:FF:000015">
    <property type="entry name" value="Oxidoreductase, aldo/keto reductase family"/>
    <property type="match status" value="1"/>
</dbReference>
<dbReference type="InterPro" id="IPR036812">
    <property type="entry name" value="NAD(P)_OxRdtase_dom_sf"/>
</dbReference>
<dbReference type="GO" id="GO:0016616">
    <property type="term" value="F:oxidoreductase activity, acting on the CH-OH group of donors, NAD or NADP as acceptor"/>
    <property type="evidence" value="ECO:0007669"/>
    <property type="project" value="UniProtKB-ARBA"/>
</dbReference>
<dbReference type="InterPro" id="IPR018170">
    <property type="entry name" value="Aldo/ket_reductase_CS"/>
</dbReference>